<protein>
    <submittedName>
        <fullName evidence="2">YozQ family protein</fullName>
    </submittedName>
</protein>
<name>A0ABS6JDK4_9BACI</name>
<evidence type="ECO:0000313" key="3">
    <source>
        <dbReference type="Proteomes" id="UP000784880"/>
    </source>
</evidence>
<comment type="caution">
    <text evidence="2">The sequence shown here is derived from an EMBL/GenBank/DDBJ whole genome shotgun (WGS) entry which is preliminary data.</text>
</comment>
<evidence type="ECO:0000256" key="1">
    <source>
        <dbReference type="SAM" id="MobiDB-lite"/>
    </source>
</evidence>
<dbReference type="EMBL" id="JAHQCS010000055">
    <property type="protein sequence ID" value="MBU9710932.1"/>
    <property type="molecule type" value="Genomic_DNA"/>
</dbReference>
<evidence type="ECO:0000313" key="2">
    <source>
        <dbReference type="EMBL" id="MBU9710932.1"/>
    </source>
</evidence>
<keyword evidence="3" id="KW-1185">Reference proteome</keyword>
<dbReference type="Proteomes" id="UP000784880">
    <property type="component" value="Unassembled WGS sequence"/>
</dbReference>
<sequence length="85" mass="9895">MDKKNQEQRMENARKVAEKSYHVFDYTSHHESDKGLAITHEQVSDTYMEGTIDGKIDRLNDNDELTNHEGEEIPRKGFDDNGQKK</sequence>
<dbReference type="RefSeq" id="WP_217064824.1">
    <property type="nucleotide sequence ID" value="NZ_JAHQCS010000055.1"/>
</dbReference>
<dbReference type="Pfam" id="PF13217">
    <property type="entry name" value="DUF4025"/>
    <property type="match status" value="1"/>
</dbReference>
<gene>
    <name evidence="2" type="ORF">KS419_04175</name>
</gene>
<reference evidence="2 3" key="1">
    <citation type="submission" date="2021-06" db="EMBL/GenBank/DDBJ databases">
        <title>Bacillus sp. RD4P76, an endophyte from a halophyte.</title>
        <authorList>
            <person name="Sun J.-Q."/>
        </authorList>
    </citation>
    <scope>NUCLEOTIDE SEQUENCE [LARGE SCALE GENOMIC DNA]</scope>
    <source>
        <strain evidence="2 3">CGMCC 1.15917</strain>
    </source>
</reference>
<accession>A0ABS6JDK4</accession>
<proteinExistence type="predicted"/>
<feature type="region of interest" description="Disordered" evidence="1">
    <location>
        <begin position="53"/>
        <end position="85"/>
    </location>
</feature>
<dbReference type="InterPro" id="IPR025100">
    <property type="entry name" value="DUF4025"/>
</dbReference>
<organism evidence="2 3">
    <name type="scientific">Evansella tamaricis</name>
    <dbReference type="NCBI Taxonomy" id="2069301"/>
    <lineage>
        <taxon>Bacteria</taxon>
        <taxon>Bacillati</taxon>
        <taxon>Bacillota</taxon>
        <taxon>Bacilli</taxon>
        <taxon>Bacillales</taxon>
        <taxon>Bacillaceae</taxon>
        <taxon>Evansella</taxon>
    </lineage>
</organism>